<proteinExistence type="predicted"/>
<evidence type="ECO:0000256" key="1">
    <source>
        <dbReference type="ARBA" id="ARBA00000085"/>
    </source>
</evidence>
<evidence type="ECO:0000313" key="9">
    <source>
        <dbReference type="EMBL" id="MFL0250456.1"/>
    </source>
</evidence>
<organism evidence="9 10">
    <name type="scientific">Clostridium neuense</name>
    <dbReference type="NCBI Taxonomy" id="1728934"/>
    <lineage>
        <taxon>Bacteria</taxon>
        <taxon>Bacillati</taxon>
        <taxon>Bacillota</taxon>
        <taxon>Clostridia</taxon>
        <taxon>Eubacteriales</taxon>
        <taxon>Clostridiaceae</taxon>
        <taxon>Clostridium</taxon>
    </lineage>
</organism>
<evidence type="ECO:0000313" key="10">
    <source>
        <dbReference type="Proteomes" id="UP001623592"/>
    </source>
</evidence>
<dbReference type="InterPro" id="IPR036097">
    <property type="entry name" value="HisK_dim/P_sf"/>
</dbReference>
<evidence type="ECO:0000259" key="8">
    <source>
        <dbReference type="PROSITE" id="PS50109"/>
    </source>
</evidence>
<dbReference type="GO" id="GO:0016301">
    <property type="term" value="F:kinase activity"/>
    <property type="evidence" value="ECO:0007669"/>
    <property type="project" value="UniProtKB-KW"/>
</dbReference>
<dbReference type="Proteomes" id="UP001623592">
    <property type="component" value="Unassembled WGS sequence"/>
</dbReference>
<keyword evidence="5 9" id="KW-0418">Kinase</keyword>
<comment type="caution">
    <text evidence="9">The sequence shown here is derived from an EMBL/GenBank/DDBJ whole genome shotgun (WGS) entry which is preliminary data.</text>
</comment>
<dbReference type="InterPro" id="IPR050736">
    <property type="entry name" value="Sensor_HK_Regulatory"/>
</dbReference>
<evidence type="ECO:0000256" key="7">
    <source>
        <dbReference type="SAM" id="Phobius"/>
    </source>
</evidence>
<evidence type="ECO:0000256" key="4">
    <source>
        <dbReference type="ARBA" id="ARBA00022679"/>
    </source>
</evidence>
<dbReference type="InterPro" id="IPR003661">
    <property type="entry name" value="HisK_dim/P_dom"/>
</dbReference>
<dbReference type="PANTHER" id="PTHR43711">
    <property type="entry name" value="TWO-COMPONENT HISTIDINE KINASE"/>
    <property type="match status" value="1"/>
</dbReference>
<dbReference type="SUPFAM" id="SSF55874">
    <property type="entry name" value="ATPase domain of HSP90 chaperone/DNA topoisomerase II/histidine kinase"/>
    <property type="match status" value="1"/>
</dbReference>
<feature type="domain" description="Histidine kinase" evidence="8">
    <location>
        <begin position="271"/>
        <end position="486"/>
    </location>
</feature>
<dbReference type="InterPro" id="IPR005467">
    <property type="entry name" value="His_kinase_dom"/>
</dbReference>
<dbReference type="Gene3D" id="6.10.340.10">
    <property type="match status" value="1"/>
</dbReference>
<comment type="catalytic activity">
    <reaction evidence="1">
        <text>ATP + protein L-histidine = ADP + protein N-phospho-L-histidine.</text>
        <dbReference type="EC" id="2.7.13.3"/>
    </reaction>
</comment>
<dbReference type="PROSITE" id="PS50109">
    <property type="entry name" value="HIS_KIN"/>
    <property type="match status" value="1"/>
</dbReference>
<dbReference type="SMART" id="SM00387">
    <property type="entry name" value="HATPase_c"/>
    <property type="match status" value="1"/>
</dbReference>
<dbReference type="InterPro" id="IPR004358">
    <property type="entry name" value="Sig_transdc_His_kin-like_C"/>
</dbReference>
<dbReference type="EC" id="2.7.13.3" evidence="2"/>
<reference evidence="9 10" key="1">
    <citation type="submission" date="2024-11" db="EMBL/GenBank/DDBJ databases">
        <authorList>
            <person name="Heng Y.C."/>
            <person name="Lim A.C.H."/>
            <person name="Lee J.K.Y."/>
            <person name="Kittelmann S."/>
        </authorList>
    </citation>
    <scope>NUCLEOTIDE SEQUENCE [LARGE SCALE GENOMIC DNA]</scope>
    <source>
        <strain evidence="9 10">WILCCON 0114</strain>
    </source>
</reference>
<dbReference type="SMART" id="SM00388">
    <property type="entry name" value="HisKA"/>
    <property type="match status" value="1"/>
</dbReference>
<gene>
    <name evidence="9" type="ORF">ACJDT4_08465</name>
</gene>
<keyword evidence="7" id="KW-0472">Membrane</keyword>
<keyword evidence="6" id="KW-0902">Two-component regulatory system</keyword>
<dbReference type="PANTHER" id="PTHR43711:SF1">
    <property type="entry name" value="HISTIDINE KINASE 1"/>
    <property type="match status" value="1"/>
</dbReference>
<dbReference type="InterPro" id="IPR036890">
    <property type="entry name" value="HATPase_C_sf"/>
</dbReference>
<evidence type="ECO:0000256" key="6">
    <source>
        <dbReference type="ARBA" id="ARBA00023012"/>
    </source>
</evidence>
<keyword evidence="7" id="KW-0812">Transmembrane</keyword>
<dbReference type="PRINTS" id="PR00344">
    <property type="entry name" value="BCTRLSENSOR"/>
</dbReference>
<evidence type="ECO:0000256" key="5">
    <source>
        <dbReference type="ARBA" id="ARBA00022777"/>
    </source>
</evidence>
<feature type="transmembrane region" description="Helical" evidence="7">
    <location>
        <begin position="12"/>
        <end position="29"/>
    </location>
</feature>
<dbReference type="Pfam" id="PF02518">
    <property type="entry name" value="HATPase_c"/>
    <property type="match status" value="1"/>
</dbReference>
<feature type="transmembrane region" description="Helical" evidence="7">
    <location>
        <begin position="169"/>
        <end position="190"/>
    </location>
</feature>
<dbReference type="InterPro" id="IPR003594">
    <property type="entry name" value="HATPase_dom"/>
</dbReference>
<dbReference type="Gene3D" id="3.30.565.10">
    <property type="entry name" value="Histidine kinase-like ATPase, C-terminal domain"/>
    <property type="match status" value="1"/>
</dbReference>
<dbReference type="EMBL" id="JBJIAA010000006">
    <property type="protein sequence ID" value="MFL0250456.1"/>
    <property type="molecule type" value="Genomic_DNA"/>
</dbReference>
<dbReference type="CDD" id="cd00082">
    <property type="entry name" value="HisKA"/>
    <property type="match status" value="1"/>
</dbReference>
<sequence length="492" mass="56481">MKVGIKVKLTSFITSLLILVIVLLSFLVLRGIKSYQKMKNESILLNQKNLFEQYLSNELNSSKYIDMKNQKEIHLNNADLFNKPWLNSIPASIYDVNGNLMYTIESSNKNSDDEKMIRYCLQNKIAYEEDDNQLYYYSPIKYNNIIVAVLRLRYSVKETNDFYNNIKMLFIILGLISLVVGIAFGILYLVPFTNDINKIIYSVANIQNGDFKNIKKLSRNDELGTLSNGVEFMSNTIENDIIVLKKQRDDLSKAVEKLEKMGKEQKEFIGNVTHEFKTPLTSIKASADIMLMYEYDPNFVKEASSSIVKECNRLCDMVDNVLKLSSLEKYDFEVKKKAVKLKPLIEQISSRMLGKIKKYNIEYSTNLKDLTIIGDEEGVRHILINLIDNAIKYNKPNGSISICTYDREKEVYIEVADTGIGISDKDLDKIFENFYRIKNDRSRKTGGTGIGLSFVKKMVEKQNGRVLVTSEIDVGSRFTIILPQDIKLMSLH</sequence>
<keyword evidence="4" id="KW-0808">Transferase</keyword>
<evidence type="ECO:0000256" key="2">
    <source>
        <dbReference type="ARBA" id="ARBA00012438"/>
    </source>
</evidence>
<keyword evidence="10" id="KW-1185">Reference proteome</keyword>
<dbReference type="CDD" id="cd00075">
    <property type="entry name" value="HATPase"/>
    <property type="match status" value="1"/>
</dbReference>
<dbReference type="SUPFAM" id="SSF47384">
    <property type="entry name" value="Homodimeric domain of signal transducing histidine kinase"/>
    <property type="match status" value="1"/>
</dbReference>
<dbReference type="Pfam" id="PF00512">
    <property type="entry name" value="HisKA"/>
    <property type="match status" value="1"/>
</dbReference>
<evidence type="ECO:0000256" key="3">
    <source>
        <dbReference type="ARBA" id="ARBA00022553"/>
    </source>
</evidence>
<protein>
    <recommendedName>
        <fullName evidence="2">histidine kinase</fullName>
        <ecNumber evidence="2">2.7.13.3</ecNumber>
    </recommendedName>
</protein>
<keyword evidence="7" id="KW-1133">Transmembrane helix</keyword>
<dbReference type="RefSeq" id="WP_406787126.1">
    <property type="nucleotide sequence ID" value="NZ_JBJIAA010000006.1"/>
</dbReference>
<keyword evidence="3" id="KW-0597">Phosphoprotein</keyword>
<dbReference type="Gene3D" id="1.10.287.130">
    <property type="match status" value="1"/>
</dbReference>
<accession>A0ABW8TDQ6</accession>
<name>A0ABW8TDQ6_9CLOT</name>